<sequence>MLAGRDKEAKEKGTWFGVNRHGRAGILLSITEPRYLHNAAPSRGLIVPEFLQSTSSLVEYSSDLATKANFFNGFQFLGLEIDKKGVYQLASLTNRLVPKVEPVYWPDGVYGFGNSPRSCPFKKVVHGEKLFQKALDSLNLETCSEKNLIDELLKIGTDDTILFPDEQIQEQTVAKYDEGYKYLCSLFVRFPDRRYGTRSHSILLVDKDDKATFFEKRIISFPNNIEDAAWETTIEQFQIIA</sequence>
<protein>
    <submittedName>
        <fullName evidence="2">Uncharacterized protein</fullName>
    </submittedName>
</protein>
<dbReference type="PANTHER" id="PTHR17985">
    <property type="entry name" value="SER/THR-RICH PROTEIN T10 IN DGCR REGION"/>
    <property type="match status" value="1"/>
</dbReference>
<dbReference type="Proteomes" id="UP000887574">
    <property type="component" value="Unplaced"/>
</dbReference>
<dbReference type="GO" id="GO:0007030">
    <property type="term" value="P:Golgi organization"/>
    <property type="evidence" value="ECO:0007669"/>
    <property type="project" value="TreeGrafter"/>
</dbReference>
<dbReference type="InterPro" id="IPR008551">
    <property type="entry name" value="TANGO2"/>
</dbReference>
<evidence type="ECO:0000313" key="2">
    <source>
        <dbReference type="WBParaSite" id="jg7873"/>
    </source>
</evidence>
<dbReference type="PANTHER" id="PTHR17985:SF8">
    <property type="entry name" value="TRANSPORT AND GOLGI ORGANIZATION PROTEIN 2 HOMOLOG"/>
    <property type="match status" value="1"/>
</dbReference>
<dbReference type="GO" id="GO:0005794">
    <property type="term" value="C:Golgi apparatus"/>
    <property type="evidence" value="ECO:0007669"/>
    <property type="project" value="TreeGrafter"/>
</dbReference>
<dbReference type="WBParaSite" id="jg7873">
    <property type="protein sequence ID" value="jg7873"/>
    <property type="gene ID" value="jg7873"/>
</dbReference>
<dbReference type="AlphaFoldDB" id="A0A915ENR9"/>
<dbReference type="GO" id="GO:0009306">
    <property type="term" value="P:protein secretion"/>
    <property type="evidence" value="ECO:0007669"/>
    <property type="project" value="TreeGrafter"/>
</dbReference>
<keyword evidence="1" id="KW-1185">Reference proteome</keyword>
<accession>A0A915ENR9</accession>
<proteinExistence type="predicted"/>
<reference evidence="2" key="1">
    <citation type="submission" date="2022-11" db="UniProtKB">
        <authorList>
            <consortium name="WormBaseParasite"/>
        </authorList>
    </citation>
    <scope>IDENTIFICATION</scope>
</reference>
<dbReference type="Pfam" id="PF05742">
    <property type="entry name" value="TANGO2"/>
    <property type="match status" value="1"/>
</dbReference>
<organism evidence="1 2">
    <name type="scientific">Ditylenchus dipsaci</name>
    <dbReference type="NCBI Taxonomy" id="166011"/>
    <lineage>
        <taxon>Eukaryota</taxon>
        <taxon>Metazoa</taxon>
        <taxon>Ecdysozoa</taxon>
        <taxon>Nematoda</taxon>
        <taxon>Chromadorea</taxon>
        <taxon>Rhabditida</taxon>
        <taxon>Tylenchina</taxon>
        <taxon>Tylenchomorpha</taxon>
        <taxon>Sphaerularioidea</taxon>
        <taxon>Anguinidae</taxon>
        <taxon>Anguininae</taxon>
        <taxon>Ditylenchus</taxon>
    </lineage>
</organism>
<name>A0A915ENR9_9BILA</name>
<evidence type="ECO:0000313" key="1">
    <source>
        <dbReference type="Proteomes" id="UP000887574"/>
    </source>
</evidence>